<protein>
    <recommendedName>
        <fullName evidence="6">Coilin</fullName>
    </recommendedName>
</protein>
<comment type="caution">
    <text evidence="4">The sequence shown here is derived from an EMBL/GenBank/DDBJ whole genome shotgun (WGS) entry which is preliminary data.</text>
</comment>
<feature type="domain" description="Coilin N-terminal" evidence="2">
    <location>
        <begin position="9"/>
        <end position="160"/>
    </location>
</feature>
<dbReference type="InterPro" id="IPR024822">
    <property type="entry name" value="Coilin"/>
</dbReference>
<feature type="compositionally biased region" description="Basic and acidic residues" evidence="1">
    <location>
        <begin position="142"/>
        <end position="151"/>
    </location>
</feature>
<feature type="compositionally biased region" description="Low complexity" evidence="1">
    <location>
        <begin position="237"/>
        <end position="265"/>
    </location>
</feature>
<evidence type="ECO:0000313" key="5">
    <source>
        <dbReference type="Proteomes" id="UP001066276"/>
    </source>
</evidence>
<feature type="domain" description="Coilin tudor" evidence="3">
    <location>
        <begin position="472"/>
        <end position="563"/>
    </location>
</feature>
<dbReference type="GO" id="GO:0030620">
    <property type="term" value="F:U2 snRNA binding"/>
    <property type="evidence" value="ECO:0007669"/>
    <property type="project" value="TreeGrafter"/>
</dbReference>
<dbReference type="Proteomes" id="UP001066276">
    <property type="component" value="Chromosome 7"/>
</dbReference>
<dbReference type="Pfam" id="PF23086">
    <property type="entry name" value="Tudor_Coilin"/>
    <property type="match status" value="1"/>
</dbReference>
<feature type="compositionally biased region" description="Basic and acidic residues" evidence="1">
    <location>
        <begin position="158"/>
        <end position="167"/>
    </location>
</feature>
<dbReference type="GO" id="GO:0030619">
    <property type="term" value="F:U1 snRNA binding"/>
    <property type="evidence" value="ECO:0007669"/>
    <property type="project" value="TreeGrafter"/>
</dbReference>
<sequence length="602" mass="65513">MSVPGGGSLRLRLFFDYPPPSTPESCQCWLLLDLSRCRLVTDLSSLIRARFGFSKRSRLSLYLQECLLPPCEAIGVVRDNDCIRVKLEEVVTYEAFESGDSAIWSAGKDSKRATQVWEKGENLHQKKKKKKHDFESSPSKTLHFECSELKKNSKKRKGSSEETRDSSPEGNNVDLNQKKTQKKKNIVQNKAIELDSKNRNVTNITKVKDKKVFDNSVNSKKVNTSKKIKLQVARTGSSSASESDSTSTSSLSSTKKASSKLKPLSNQSQALIKKKDGPQSVSATTETATKDAKVSKSGPSVKPVIGTTGTSSSSSSDSDINKGSGSTLDKKRTQTDSHFTDASLKPQQKKVSANSESSDSSDSGSFVIKKPTPAPSFVGNGDVQITPVLYGPTLNPKGIGRGVARGCGRGHDTAHWRGSGGRGFRGRMRGRGRGNANHFPLDCSTENVKQQLNHSISNVSFIVQNPPETPKRDYSTMPLLAAPPPVGQKIAFKLLELTENYTPEVSEYKEGKVINYNPVTQQLDLEVSSASGAVKIPGKFDLVYESEGGRRTIEYALPQDTKTTQSWSSLIEPRLIVETQPVSEAATNQGNGGPVVLPQQNV</sequence>
<feature type="region of interest" description="Disordered" evidence="1">
    <location>
        <begin position="119"/>
        <end position="191"/>
    </location>
</feature>
<feature type="region of interest" description="Disordered" evidence="1">
    <location>
        <begin position="228"/>
        <end position="374"/>
    </location>
</feature>
<reference evidence="4" key="1">
    <citation type="journal article" date="2022" name="bioRxiv">
        <title>Sequencing and chromosome-scale assembly of the giantPleurodeles waltlgenome.</title>
        <authorList>
            <person name="Brown T."/>
            <person name="Elewa A."/>
            <person name="Iarovenko S."/>
            <person name="Subramanian E."/>
            <person name="Araus A.J."/>
            <person name="Petzold A."/>
            <person name="Susuki M."/>
            <person name="Suzuki K.-i.T."/>
            <person name="Hayashi T."/>
            <person name="Toyoda A."/>
            <person name="Oliveira C."/>
            <person name="Osipova E."/>
            <person name="Leigh N.D."/>
            <person name="Simon A."/>
            <person name="Yun M.H."/>
        </authorList>
    </citation>
    <scope>NUCLEOTIDE SEQUENCE</scope>
    <source>
        <strain evidence="4">20211129_DDA</strain>
        <tissue evidence="4">Liver</tissue>
    </source>
</reference>
<feature type="compositionally biased region" description="Low complexity" evidence="1">
    <location>
        <begin position="352"/>
        <end position="365"/>
    </location>
</feature>
<dbReference type="AlphaFoldDB" id="A0AAV7PV83"/>
<keyword evidence="5" id="KW-1185">Reference proteome</keyword>
<feature type="compositionally biased region" description="Low complexity" evidence="1">
    <location>
        <begin position="305"/>
        <end position="326"/>
    </location>
</feature>
<evidence type="ECO:0000259" key="2">
    <source>
        <dbReference type="Pfam" id="PF15862"/>
    </source>
</evidence>
<dbReference type="PANTHER" id="PTHR15197:SF0">
    <property type="entry name" value="COILIN"/>
    <property type="match status" value="1"/>
</dbReference>
<evidence type="ECO:0008006" key="6">
    <source>
        <dbReference type="Google" id="ProtNLM"/>
    </source>
</evidence>
<dbReference type="InterPro" id="IPR056398">
    <property type="entry name" value="Tudor_Coilin"/>
</dbReference>
<dbReference type="PANTHER" id="PTHR15197">
    <property type="entry name" value="COILIN P80"/>
    <property type="match status" value="1"/>
</dbReference>
<evidence type="ECO:0000313" key="4">
    <source>
        <dbReference type="EMBL" id="KAJ1129718.1"/>
    </source>
</evidence>
<gene>
    <name evidence="4" type="ORF">NDU88_008084</name>
</gene>
<evidence type="ECO:0000259" key="3">
    <source>
        <dbReference type="Pfam" id="PF23086"/>
    </source>
</evidence>
<proteinExistence type="predicted"/>
<accession>A0AAV7PV83</accession>
<dbReference type="EMBL" id="JANPWB010000011">
    <property type="protein sequence ID" value="KAJ1129718.1"/>
    <property type="molecule type" value="Genomic_DNA"/>
</dbReference>
<feature type="compositionally biased region" description="Basic and acidic residues" evidence="1">
    <location>
        <begin position="328"/>
        <end position="339"/>
    </location>
</feature>
<dbReference type="Pfam" id="PF15862">
    <property type="entry name" value="Coilin_N"/>
    <property type="match status" value="1"/>
</dbReference>
<organism evidence="4 5">
    <name type="scientific">Pleurodeles waltl</name>
    <name type="common">Iberian ribbed newt</name>
    <dbReference type="NCBI Taxonomy" id="8319"/>
    <lineage>
        <taxon>Eukaryota</taxon>
        <taxon>Metazoa</taxon>
        <taxon>Chordata</taxon>
        <taxon>Craniata</taxon>
        <taxon>Vertebrata</taxon>
        <taxon>Euteleostomi</taxon>
        <taxon>Amphibia</taxon>
        <taxon>Batrachia</taxon>
        <taxon>Caudata</taxon>
        <taxon>Salamandroidea</taxon>
        <taxon>Salamandridae</taxon>
        <taxon>Pleurodelinae</taxon>
        <taxon>Pleurodeles</taxon>
    </lineage>
</organism>
<evidence type="ECO:0000256" key="1">
    <source>
        <dbReference type="SAM" id="MobiDB-lite"/>
    </source>
</evidence>
<dbReference type="GO" id="GO:0015030">
    <property type="term" value="C:Cajal body"/>
    <property type="evidence" value="ECO:0007669"/>
    <property type="project" value="TreeGrafter"/>
</dbReference>
<dbReference type="InterPro" id="IPR031722">
    <property type="entry name" value="Coilin_N"/>
</dbReference>
<dbReference type="GO" id="GO:0000387">
    <property type="term" value="P:spliceosomal snRNP assembly"/>
    <property type="evidence" value="ECO:0007669"/>
    <property type="project" value="TreeGrafter"/>
</dbReference>
<name>A0AAV7PV83_PLEWA</name>